<dbReference type="OrthoDB" id="4062651at2759"/>
<evidence type="ECO:0000313" key="3">
    <source>
        <dbReference type="RefSeq" id="XP_022151785.1"/>
    </source>
</evidence>
<dbReference type="SMART" id="SM00220">
    <property type="entry name" value="S_TKc"/>
    <property type="match status" value="1"/>
</dbReference>
<accession>A0A6J1DC59</accession>
<dbReference type="PANTHER" id="PTHR46146">
    <property type="entry name" value="SERINE/THREONINE-PROTEIN KINASE-LIKE PROTEIN CCR4"/>
    <property type="match status" value="1"/>
</dbReference>
<dbReference type="RefSeq" id="XP_022151785.1">
    <property type="nucleotide sequence ID" value="XM_022296093.1"/>
</dbReference>
<name>A0A6J1DC59_MOMCH</name>
<dbReference type="GeneID" id="111019684"/>
<dbReference type="InterPro" id="IPR008271">
    <property type="entry name" value="Ser/Thr_kinase_AS"/>
</dbReference>
<organism evidence="2 3">
    <name type="scientific">Momordica charantia</name>
    <name type="common">Bitter gourd</name>
    <name type="synonym">Balsam pear</name>
    <dbReference type="NCBI Taxonomy" id="3673"/>
    <lineage>
        <taxon>Eukaryota</taxon>
        <taxon>Viridiplantae</taxon>
        <taxon>Streptophyta</taxon>
        <taxon>Embryophyta</taxon>
        <taxon>Tracheophyta</taxon>
        <taxon>Spermatophyta</taxon>
        <taxon>Magnoliopsida</taxon>
        <taxon>eudicotyledons</taxon>
        <taxon>Gunneridae</taxon>
        <taxon>Pentapetalae</taxon>
        <taxon>rosids</taxon>
        <taxon>fabids</taxon>
        <taxon>Cucurbitales</taxon>
        <taxon>Cucurbitaceae</taxon>
        <taxon>Momordiceae</taxon>
        <taxon>Momordica</taxon>
    </lineage>
</organism>
<dbReference type="GO" id="GO:0004672">
    <property type="term" value="F:protein kinase activity"/>
    <property type="evidence" value="ECO:0007669"/>
    <property type="project" value="InterPro"/>
</dbReference>
<dbReference type="Gene3D" id="3.30.200.20">
    <property type="entry name" value="Phosphorylase Kinase, domain 1"/>
    <property type="match status" value="1"/>
</dbReference>
<dbReference type="InterPro" id="IPR011009">
    <property type="entry name" value="Kinase-like_dom_sf"/>
</dbReference>
<reference evidence="3" key="1">
    <citation type="submission" date="2025-08" db="UniProtKB">
        <authorList>
            <consortium name="RefSeq"/>
        </authorList>
    </citation>
    <scope>IDENTIFICATION</scope>
    <source>
        <strain evidence="3">OHB3-1</strain>
    </source>
</reference>
<evidence type="ECO:0000259" key="1">
    <source>
        <dbReference type="PROSITE" id="PS50011"/>
    </source>
</evidence>
<sequence>MELFEYQQLLYATDGFSPARLIGKGSHGWVYKAILEDDTVVAVKKPLESNSKKLENEARVLCGLGHNPLVVNFLGTSVEKKRRLQLLVMEFMPNGSLHDLVAAPNSVTWPKRLQIITQIARAVQFLHEDLVIHRDIKPQNILFDSHWNPKLADFGLAVTGSGSGQPAGTIGYLDPCYCTPGRVSTKSDVFSFGVVLLEVMSGRKAMDVSRSPASIVEWARPLIEEQNYGRIYDRRVAVPKYLEGATRKVLDMAGRCVCGEQGRRPSMGEIVEAMEMSSALCCIERVKLFPAWSSLVVVKLMRRRRRKQGKKRPFNVN</sequence>
<dbReference type="KEGG" id="mcha:111019684"/>
<keyword evidence="2" id="KW-1185">Reference proteome</keyword>
<evidence type="ECO:0000313" key="2">
    <source>
        <dbReference type="Proteomes" id="UP000504603"/>
    </source>
</evidence>
<dbReference type="PROSITE" id="PS00108">
    <property type="entry name" value="PROTEIN_KINASE_ST"/>
    <property type="match status" value="1"/>
</dbReference>
<protein>
    <submittedName>
        <fullName evidence="3">Serine/threonine-protein kinase-like protein At5g23170</fullName>
    </submittedName>
</protein>
<gene>
    <name evidence="3" type="primary">LOC111019684</name>
</gene>
<dbReference type="PANTHER" id="PTHR46146:SF23">
    <property type="entry name" value="PROTEIN KINASE DOMAIN-CONTAINING PROTEIN"/>
    <property type="match status" value="1"/>
</dbReference>
<dbReference type="GO" id="GO:0005524">
    <property type="term" value="F:ATP binding"/>
    <property type="evidence" value="ECO:0007669"/>
    <property type="project" value="InterPro"/>
</dbReference>
<dbReference type="Gene3D" id="1.10.510.10">
    <property type="entry name" value="Transferase(Phosphotransferase) domain 1"/>
    <property type="match status" value="1"/>
</dbReference>
<feature type="domain" description="Protein kinase" evidence="1">
    <location>
        <begin position="16"/>
        <end position="280"/>
    </location>
</feature>
<proteinExistence type="predicted"/>
<dbReference type="Pfam" id="PF00069">
    <property type="entry name" value="Pkinase"/>
    <property type="match status" value="1"/>
</dbReference>
<dbReference type="AlphaFoldDB" id="A0A6J1DC59"/>
<dbReference type="Proteomes" id="UP000504603">
    <property type="component" value="Unplaced"/>
</dbReference>
<dbReference type="PROSITE" id="PS50011">
    <property type="entry name" value="PROTEIN_KINASE_DOM"/>
    <property type="match status" value="1"/>
</dbReference>
<dbReference type="SUPFAM" id="SSF56112">
    <property type="entry name" value="Protein kinase-like (PK-like)"/>
    <property type="match status" value="1"/>
</dbReference>
<dbReference type="InterPro" id="IPR000719">
    <property type="entry name" value="Prot_kinase_dom"/>
</dbReference>